<evidence type="ECO:0000259" key="6">
    <source>
        <dbReference type="PROSITE" id="PS51733"/>
    </source>
</evidence>
<feature type="domain" description="BPL/LPL catalytic" evidence="6">
    <location>
        <begin position="66"/>
        <end position="255"/>
    </location>
</feature>
<dbReference type="GO" id="GO:0005524">
    <property type="term" value="F:ATP binding"/>
    <property type="evidence" value="ECO:0007669"/>
    <property type="project" value="UniProtKB-UniRule"/>
</dbReference>
<dbReference type="AlphaFoldDB" id="A0A4R7K8J6"/>
<dbReference type="OrthoDB" id="9807064at2"/>
<keyword evidence="3 5" id="KW-0067">ATP-binding</keyword>
<dbReference type="PANTHER" id="PTHR12835">
    <property type="entry name" value="BIOTIN PROTEIN LIGASE"/>
    <property type="match status" value="1"/>
</dbReference>
<dbReference type="InterPro" id="IPR036390">
    <property type="entry name" value="WH_DNA-bd_sf"/>
</dbReference>
<evidence type="ECO:0000313" key="8">
    <source>
        <dbReference type="Proteomes" id="UP000295325"/>
    </source>
</evidence>
<name>A0A4R7K8J6_9CLOT</name>
<evidence type="ECO:0000256" key="2">
    <source>
        <dbReference type="ARBA" id="ARBA00022741"/>
    </source>
</evidence>
<keyword evidence="5" id="KW-0238">DNA-binding</keyword>
<reference evidence="7 8" key="1">
    <citation type="submission" date="2019-03" db="EMBL/GenBank/DDBJ databases">
        <title>Genomic Encyclopedia of Type Strains, Phase IV (KMG-IV): sequencing the most valuable type-strain genomes for metagenomic binning, comparative biology and taxonomic classification.</title>
        <authorList>
            <person name="Goeker M."/>
        </authorList>
    </citation>
    <scope>NUCLEOTIDE SEQUENCE [LARGE SCALE GENOMIC DNA]</scope>
    <source>
        <strain evidence="7 8">DSM 24455</strain>
    </source>
</reference>
<dbReference type="GO" id="GO:0009249">
    <property type="term" value="P:protein lipoylation"/>
    <property type="evidence" value="ECO:0007669"/>
    <property type="project" value="UniProtKB-ARBA"/>
</dbReference>
<keyword evidence="4 5" id="KW-0092">Biotin</keyword>
<dbReference type="Pfam" id="PF08279">
    <property type="entry name" value="HTH_11"/>
    <property type="match status" value="1"/>
</dbReference>
<dbReference type="GO" id="GO:0005737">
    <property type="term" value="C:cytoplasm"/>
    <property type="evidence" value="ECO:0007669"/>
    <property type="project" value="TreeGrafter"/>
</dbReference>
<dbReference type="GO" id="GO:0003677">
    <property type="term" value="F:DNA binding"/>
    <property type="evidence" value="ECO:0007669"/>
    <property type="project" value="UniProtKB-UniRule"/>
</dbReference>
<evidence type="ECO:0000313" key="7">
    <source>
        <dbReference type="EMBL" id="TDT50317.1"/>
    </source>
</evidence>
<sequence length="327" mass="36693">MKDKILDILKSSRDYVSGEDISSSLGISRAAVWKHIKGLKEEGYEIESSSKKGYRLLESPDVLTYKELKNLLTTNYIGRKIVYLESTTSTNDIAKEYAEKGEKEGLVVIAEVQTKGRGRMGRRWITPGRDSISITILLRPEISPYMAPSITPVLAVSVVEMLREITGFEIGIKWPNDVVLDRKKVCGILTEMSAEIDVVKYIIVGIGINVNQETFDNEIENIATSLRKYSGKKYDRKAILSGILNRFERNYELFKKEGIGPFIEDLKKYSVLIGKKVLISGINEEYEAEAIDIDDDGALLVRLENGDVKKVLSGDVSIKGFYGYNSK</sequence>
<dbReference type="InterPro" id="IPR045864">
    <property type="entry name" value="aa-tRNA-synth_II/BPL/LPL"/>
</dbReference>
<dbReference type="SUPFAM" id="SSF50037">
    <property type="entry name" value="C-terminal domain of transcriptional repressors"/>
    <property type="match status" value="1"/>
</dbReference>
<dbReference type="Gene3D" id="3.30.930.10">
    <property type="entry name" value="Bira Bifunctional Protein, Domain 2"/>
    <property type="match status" value="1"/>
</dbReference>
<gene>
    <name evidence="5" type="primary">birA</name>
    <name evidence="7" type="ORF">EDD71_13120</name>
</gene>
<feature type="binding site" evidence="5">
    <location>
        <begin position="89"/>
        <end position="91"/>
    </location>
    <ligand>
        <name>biotin</name>
        <dbReference type="ChEBI" id="CHEBI:57586"/>
    </ligand>
</feature>
<evidence type="ECO:0000256" key="1">
    <source>
        <dbReference type="ARBA" id="ARBA00022598"/>
    </source>
</evidence>
<dbReference type="CDD" id="cd16442">
    <property type="entry name" value="BPL"/>
    <property type="match status" value="1"/>
</dbReference>
<keyword evidence="5" id="KW-0804">Transcription</keyword>
<feature type="binding site" evidence="5">
    <location>
        <position position="113"/>
    </location>
    <ligand>
        <name>biotin</name>
        <dbReference type="ChEBI" id="CHEBI:57586"/>
    </ligand>
</feature>
<feature type="DNA-binding region" description="H-T-H motif" evidence="5">
    <location>
        <begin position="18"/>
        <end position="37"/>
    </location>
</feature>
<accession>A0A4R7K8J6</accession>
<dbReference type="EMBL" id="SOAZ01000031">
    <property type="protein sequence ID" value="TDT50317.1"/>
    <property type="molecule type" value="Genomic_DNA"/>
</dbReference>
<feature type="binding site" evidence="5">
    <location>
        <begin position="117"/>
        <end position="119"/>
    </location>
    <ligand>
        <name>biotin</name>
        <dbReference type="ChEBI" id="CHEBI:57586"/>
    </ligand>
</feature>
<feature type="binding site" evidence="5">
    <location>
        <position position="184"/>
    </location>
    <ligand>
        <name>biotin</name>
        <dbReference type="ChEBI" id="CHEBI:57586"/>
    </ligand>
</feature>
<dbReference type="RefSeq" id="WP_133629258.1">
    <property type="nucleotide sequence ID" value="NZ_SOAZ01000031.1"/>
</dbReference>
<evidence type="ECO:0000256" key="3">
    <source>
        <dbReference type="ARBA" id="ARBA00022840"/>
    </source>
</evidence>
<proteinExistence type="inferred from homology"/>
<keyword evidence="8" id="KW-1185">Reference proteome</keyword>
<dbReference type="GO" id="GO:0006355">
    <property type="term" value="P:regulation of DNA-templated transcription"/>
    <property type="evidence" value="ECO:0007669"/>
    <property type="project" value="UniProtKB-UniRule"/>
</dbReference>
<protein>
    <recommendedName>
        <fullName evidence="5">Bifunctional ligase/repressor BirA</fullName>
    </recommendedName>
    <alternativeName>
        <fullName evidence="5">Biotin--[acetyl-CoA-carboxylase] ligase</fullName>
        <ecNumber evidence="5">6.3.4.15</ecNumber>
    </alternativeName>
    <alternativeName>
        <fullName evidence="5">Biotin--protein ligase</fullName>
    </alternativeName>
    <alternativeName>
        <fullName evidence="5">Biotin-[acetyl-CoA carboxylase] synthetase</fullName>
    </alternativeName>
</protein>
<organism evidence="7 8">
    <name type="scientific">Fonticella tunisiensis</name>
    <dbReference type="NCBI Taxonomy" id="1096341"/>
    <lineage>
        <taxon>Bacteria</taxon>
        <taxon>Bacillati</taxon>
        <taxon>Bacillota</taxon>
        <taxon>Clostridia</taxon>
        <taxon>Eubacteriales</taxon>
        <taxon>Clostridiaceae</taxon>
        <taxon>Fonticella</taxon>
    </lineage>
</organism>
<evidence type="ECO:0000256" key="5">
    <source>
        <dbReference type="HAMAP-Rule" id="MF_00978"/>
    </source>
</evidence>
<dbReference type="InterPro" id="IPR030855">
    <property type="entry name" value="Bifunct_BirA"/>
</dbReference>
<dbReference type="CDD" id="cd00090">
    <property type="entry name" value="HTH_ARSR"/>
    <property type="match status" value="1"/>
</dbReference>
<keyword evidence="5" id="KW-0805">Transcription regulation</keyword>
<dbReference type="Gene3D" id="2.30.30.100">
    <property type="match status" value="1"/>
</dbReference>
<dbReference type="InterPro" id="IPR036388">
    <property type="entry name" value="WH-like_DNA-bd_sf"/>
</dbReference>
<keyword evidence="2 5" id="KW-0547">Nucleotide-binding</keyword>
<dbReference type="SUPFAM" id="SSF46785">
    <property type="entry name" value="Winged helix' DNA-binding domain"/>
    <property type="match status" value="1"/>
</dbReference>
<dbReference type="Pfam" id="PF03099">
    <property type="entry name" value="BPL_LplA_LipB"/>
    <property type="match status" value="1"/>
</dbReference>
<evidence type="ECO:0000256" key="4">
    <source>
        <dbReference type="ARBA" id="ARBA00023267"/>
    </source>
</evidence>
<dbReference type="PROSITE" id="PS51733">
    <property type="entry name" value="BPL_LPL_CATALYTIC"/>
    <property type="match status" value="1"/>
</dbReference>
<dbReference type="SUPFAM" id="SSF55681">
    <property type="entry name" value="Class II aaRS and biotin synthetases"/>
    <property type="match status" value="1"/>
</dbReference>
<comment type="catalytic activity">
    <reaction evidence="5">
        <text>biotin + L-lysyl-[protein] + ATP = N(6)-biotinyl-L-lysyl-[protein] + AMP + diphosphate + H(+)</text>
        <dbReference type="Rhea" id="RHEA:11756"/>
        <dbReference type="Rhea" id="RHEA-COMP:9752"/>
        <dbReference type="Rhea" id="RHEA-COMP:10505"/>
        <dbReference type="ChEBI" id="CHEBI:15378"/>
        <dbReference type="ChEBI" id="CHEBI:29969"/>
        <dbReference type="ChEBI" id="CHEBI:30616"/>
        <dbReference type="ChEBI" id="CHEBI:33019"/>
        <dbReference type="ChEBI" id="CHEBI:57586"/>
        <dbReference type="ChEBI" id="CHEBI:83144"/>
        <dbReference type="ChEBI" id="CHEBI:456215"/>
        <dbReference type="EC" id="6.3.4.15"/>
    </reaction>
</comment>
<dbReference type="HAMAP" id="MF_00978">
    <property type="entry name" value="Bifunct_BirA"/>
    <property type="match status" value="1"/>
</dbReference>
<dbReference type="GO" id="GO:0004077">
    <property type="term" value="F:biotin--[biotin carboxyl-carrier protein] ligase activity"/>
    <property type="evidence" value="ECO:0007669"/>
    <property type="project" value="UniProtKB-UniRule"/>
</dbReference>
<comment type="caution">
    <text evidence="7">The sequence shown here is derived from an EMBL/GenBank/DDBJ whole genome shotgun (WGS) entry which is preliminary data.</text>
</comment>
<dbReference type="EC" id="6.3.4.15" evidence="5"/>
<dbReference type="InterPro" id="IPR011991">
    <property type="entry name" value="ArsR-like_HTH"/>
</dbReference>
<keyword evidence="1 5" id="KW-0436">Ligase</keyword>
<dbReference type="InterPro" id="IPR004408">
    <property type="entry name" value="Biotin_CoA_COase_ligase"/>
</dbReference>
<dbReference type="InterPro" id="IPR003142">
    <property type="entry name" value="BPL_C"/>
</dbReference>
<dbReference type="Gene3D" id="1.10.10.10">
    <property type="entry name" value="Winged helix-like DNA-binding domain superfamily/Winged helix DNA-binding domain"/>
    <property type="match status" value="1"/>
</dbReference>
<dbReference type="Pfam" id="PF02237">
    <property type="entry name" value="BPL_C"/>
    <property type="match status" value="1"/>
</dbReference>
<dbReference type="InterPro" id="IPR004143">
    <property type="entry name" value="BPL_LPL_catalytic"/>
</dbReference>
<keyword evidence="5" id="KW-0678">Repressor</keyword>
<dbReference type="PANTHER" id="PTHR12835:SF5">
    <property type="entry name" value="BIOTIN--PROTEIN LIGASE"/>
    <property type="match status" value="1"/>
</dbReference>
<comment type="function">
    <text evidence="5">Acts both as a biotin--[acetyl-CoA-carboxylase] ligase and a repressor.</text>
</comment>
<comment type="similarity">
    <text evidence="5">Belongs to the biotin--protein ligase family.</text>
</comment>
<dbReference type="GO" id="GO:0016740">
    <property type="term" value="F:transferase activity"/>
    <property type="evidence" value="ECO:0007669"/>
    <property type="project" value="UniProtKB-ARBA"/>
</dbReference>
<dbReference type="InterPro" id="IPR013196">
    <property type="entry name" value="HTH_11"/>
</dbReference>
<dbReference type="InterPro" id="IPR008988">
    <property type="entry name" value="Transcriptional_repressor_C"/>
</dbReference>
<dbReference type="Proteomes" id="UP000295325">
    <property type="component" value="Unassembled WGS sequence"/>
</dbReference>
<dbReference type="NCBIfam" id="TIGR00121">
    <property type="entry name" value="birA_ligase"/>
    <property type="match status" value="1"/>
</dbReference>